<organism evidence="2 3">
    <name type="scientific">Streptacidiphilus fuscans</name>
    <dbReference type="NCBI Taxonomy" id="2789292"/>
    <lineage>
        <taxon>Bacteria</taxon>
        <taxon>Bacillati</taxon>
        <taxon>Actinomycetota</taxon>
        <taxon>Actinomycetes</taxon>
        <taxon>Kitasatosporales</taxon>
        <taxon>Streptomycetaceae</taxon>
        <taxon>Streptacidiphilus</taxon>
    </lineage>
</organism>
<dbReference type="InterPro" id="IPR013096">
    <property type="entry name" value="Cupin_2"/>
</dbReference>
<dbReference type="Proteomes" id="UP000657385">
    <property type="component" value="Unassembled WGS sequence"/>
</dbReference>
<dbReference type="InterPro" id="IPR014710">
    <property type="entry name" value="RmlC-like_jellyroll"/>
</dbReference>
<dbReference type="Pfam" id="PF07883">
    <property type="entry name" value="Cupin_2"/>
    <property type="match status" value="1"/>
</dbReference>
<comment type="caution">
    <text evidence="2">The sequence shown here is derived from an EMBL/GenBank/DDBJ whole genome shotgun (WGS) entry which is preliminary data.</text>
</comment>
<accession>A0A931BD39</accession>
<evidence type="ECO:0000313" key="2">
    <source>
        <dbReference type="EMBL" id="MBF9072008.1"/>
    </source>
</evidence>
<dbReference type="InterPro" id="IPR011051">
    <property type="entry name" value="RmlC_Cupin_sf"/>
</dbReference>
<dbReference type="RefSeq" id="WP_196197177.1">
    <property type="nucleotide sequence ID" value="NZ_JADPRT010000014.1"/>
</dbReference>
<keyword evidence="3" id="KW-1185">Reference proteome</keyword>
<dbReference type="SUPFAM" id="SSF51182">
    <property type="entry name" value="RmlC-like cupins"/>
    <property type="match status" value="1"/>
</dbReference>
<evidence type="ECO:0000313" key="3">
    <source>
        <dbReference type="Proteomes" id="UP000657385"/>
    </source>
</evidence>
<feature type="domain" description="Cupin type-2" evidence="1">
    <location>
        <begin position="35"/>
        <end position="87"/>
    </location>
</feature>
<reference evidence="2" key="1">
    <citation type="submission" date="2020-11" db="EMBL/GenBank/DDBJ databases">
        <title>Isolation and identification of active actinomycetes.</title>
        <authorList>
            <person name="Yu B."/>
        </authorList>
    </citation>
    <scope>NUCLEOTIDE SEQUENCE</scope>
    <source>
        <strain evidence="2">NEAU-YB345</strain>
    </source>
</reference>
<dbReference type="AlphaFoldDB" id="A0A931BD39"/>
<protein>
    <submittedName>
        <fullName evidence="2">Cupin domain-containing protein</fullName>
    </submittedName>
</protein>
<name>A0A931BD39_9ACTN</name>
<gene>
    <name evidence="2" type="ORF">I2501_28685</name>
</gene>
<dbReference type="Gene3D" id="2.60.120.10">
    <property type="entry name" value="Jelly Rolls"/>
    <property type="match status" value="1"/>
</dbReference>
<proteinExistence type="predicted"/>
<sequence length="120" mass="12897">MATETDQTVPPLNRVVVLDQKLPEPLTVERVEIRRITIAAGHTTGLHIHNGPVFGTIESGTALYQIEGEAPVTLGPGDVFYEPQDVRIATFEPVGDSEVVFFAFFPLAAGIDASLVLPEA</sequence>
<evidence type="ECO:0000259" key="1">
    <source>
        <dbReference type="Pfam" id="PF07883"/>
    </source>
</evidence>
<dbReference type="EMBL" id="JADPRT010000014">
    <property type="protein sequence ID" value="MBF9072008.1"/>
    <property type="molecule type" value="Genomic_DNA"/>
</dbReference>